<feature type="domain" description="Clp R" evidence="12">
    <location>
        <begin position="3"/>
        <end position="159"/>
    </location>
</feature>
<feature type="coiled-coil region" evidence="11">
    <location>
        <begin position="411"/>
        <end position="584"/>
    </location>
</feature>
<keyword evidence="11" id="KW-0346">Stress response</keyword>
<evidence type="ECO:0000256" key="7">
    <source>
        <dbReference type="ARBA" id="ARBA00023186"/>
    </source>
</evidence>
<evidence type="ECO:0000256" key="4">
    <source>
        <dbReference type="ARBA" id="ARBA00022741"/>
    </source>
</evidence>
<sequence length="908" mass="100832">MNLQKFTVKAQEAVQKAMELAASKNHQGIEPPHLLEAFLSDPDSPETTSSLRSGRSVAVSILRRVGVSLDRLRTEVEAALESLPTVTGASAGDQYVGEELKKVFDRARAEADVMDDEYVSTEHLLIGLVEGQNEIGQALRAQGGSKEHVMEALEDVRGGQGADDPHAESRYEALDRFAQDLNAMAREGDIDPVIGREQEIRRVLQILSRRTKNNPVLVGEAGVGKTAIAEGIATRIVQGDVPESMQSKRIVALDMGALLAGSKYRGEFEDRLKAVVNEVSESDGEIVLFIDELHTLVGAGASEGAMDAANILKPALARGELRAIGATTLDEFRKHIEDDRALERRFQKVLVEEPSVEDTVSILRGLKERYEVHHGVRINDSALINAADLSERYITDRQLPDKAIDLIDESAARLRMEIDSMPADLDQLEREIRQLEIEREAVKRDEGDQAEKLDEIDRQIADLEDERDELKARWTEEKDLIQTVRSAKERIDELRVKAENLEREGKYDAVAEIQYGEIPDLKEEAEAANQKLEEIQEDGALLKEEVDGEDIAEIVSNWTGIPVSKMLESERAKLLRMEEELSERVVGQDEAIEVVSNAVRRGRTGMQEGDQPIGSFIFLGTTGVGKTELAKTLATFLFDDEDAMVRIDMSEYQERHTASRLIGAAPGYVGYEEGGQLTEAVRRKPYSVVLLDEIEKAHPEIFNVLLQVLDDGRLTDNQGRTVDFTNTIIIMTSNMGSDVISERMDEVEGGYLSEREHQELEEEVLKMLRRQVKPEFLNRIDDIVMFRSLSREHIREIVEIQFGRVQRIADKNHDLSLELSDDAKDWLADRGYDPAFGARPLKRVMKRHVSNGLSQALLDGTIADGDHVRIERADEEEGLTFEAVAPAGAEQAADAAATGGDGAAAVDA</sequence>
<evidence type="ECO:0000256" key="10">
    <source>
        <dbReference type="RuleBase" id="RU004432"/>
    </source>
</evidence>
<dbReference type="FunFam" id="3.40.50.300:FF:000025">
    <property type="entry name" value="ATP-dependent Clp protease subunit"/>
    <property type="match status" value="1"/>
</dbReference>
<dbReference type="InterPro" id="IPR041546">
    <property type="entry name" value="ClpA/ClpB_AAA_lid"/>
</dbReference>
<evidence type="ECO:0000256" key="9">
    <source>
        <dbReference type="PROSITE-ProRule" id="PRU01251"/>
    </source>
</evidence>
<dbReference type="PANTHER" id="PTHR11638">
    <property type="entry name" value="ATP-DEPENDENT CLP PROTEASE"/>
    <property type="match status" value="1"/>
</dbReference>
<dbReference type="InterPro" id="IPR028299">
    <property type="entry name" value="ClpA/B_CS2"/>
</dbReference>
<keyword evidence="13" id="KW-0645">Protease</keyword>
<dbReference type="SUPFAM" id="SSF81923">
    <property type="entry name" value="Double Clp-N motif"/>
    <property type="match status" value="1"/>
</dbReference>
<dbReference type="InterPro" id="IPR003593">
    <property type="entry name" value="AAA+_ATPase"/>
</dbReference>
<dbReference type="RefSeq" id="WP_259080612.1">
    <property type="nucleotide sequence ID" value="NZ_JANUAU010000007.1"/>
</dbReference>
<dbReference type="InterPro" id="IPR019489">
    <property type="entry name" value="Clp_ATPase_C"/>
</dbReference>
<dbReference type="NCBIfam" id="TIGR03346">
    <property type="entry name" value="chaperone_ClpB"/>
    <property type="match status" value="1"/>
</dbReference>
<dbReference type="InterPro" id="IPR017730">
    <property type="entry name" value="Chaperonin_ClpB"/>
</dbReference>
<organism evidence="13 14">
    <name type="scientific">Salinibacter ruber</name>
    <dbReference type="NCBI Taxonomy" id="146919"/>
    <lineage>
        <taxon>Bacteria</taxon>
        <taxon>Pseudomonadati</taxon>
        <taxon>Rhodothermota</taxon>
        <taxon>Rhodothermia</taxon>
        <taxon>Rhodothermales</taxon>
        <taxon>Salinibacteraceae</taxon>
        <taxon>Salinibacter</taxon>
    </lineage>
</organism>
<dbReference type="FunFam" id="3.40.50.300:FF:000120">
    <property type="entry name" value="ATP-dependent chaperone ClpB"/>
    <property type="match status" value="1"/>
</dbReference>
<evidence type="ECO:0000313" key="14">
    <source>
        <dbReference type="Proteomes" id="UP001155027"/>
    </source>
</evidence>
<dbReference type="GO" id="GO:0008233">
    <property type="term" value="F:peptidase activity"/>
    <property type="evidence" value="ECO:0007669"/>
    <property type="project" value="UniProtKB-KW"/>
</dbReference>
<evidence type="ECO:0000313" key="13">
    <source>
        <dbReference type="EMBL" id="MCS3678441.1"/>
    </source>
</evidence>
<evidence type="ECO:0000256" key="3">
    <source>
        <dbReference type="ARBA" id="ARBA00022737"/>
    </source>
</evidence>
<dbReference type="Gene3D" id="3.40.50.300">
    <property type="entry name" value="P-loop containing nucleotide triphosphate hydrolases"/>
    <property type="match status" value="3"/>
</dbReference>
<dbReference type="PRINTS" id="PR00300">
    <property type="entry name" value="CLPPROTEASEA"/>
</dbReference>
<keyword evidence="5 10" id="KW-0067">ATP-binding</keyword>
<dbReference type="InterPro" id="IPR036628">
    <property type="entry name" value="Clp_N_dom_sf"/>
</dbReference>
<dbReference type="InterPro" id="IPR004176">
    <property type="entry name" value="Clp_R_N"/>
</dbReference>
<evidence type="ECO:0000256" key="11">
    <source>
        <dbReference type="RuleBase" id="RU362034"/>
    </source>
</evidence>
<dbReference type="Pfam" id="PF00004">
    <property type="entry name" value="AAA"/>
    <property type="match status" value="1"/>
</dbReference>
<dbReference type="Pfam" id="PF02861">
    <property type="entry name" value="Clp_N"/>
    <property type="match status" value="1"/>
</dbReference>
<name>A0A9X2Q823_9BACT</name>
<dbReference type="GO" id="GO:0005737">
    <property type="term" value="C:cytoplasm"/>
    <property type="evidence" value="ECO:0007669"/>
    <property type="project" value="UniProtKB-SubCell"/>
</dbReference>
<accession>A0A9X2Q823</accession>
<comment type="subunit">
    <text evidence="11">Homohexamer; The oligomerization is ATP-dependent.</text>
</comment>
<dbReference type="GO" id="GO:0034605">
    <property type="term" value="P:cellular response to heat"/>
    <property type="evidence" value="ECO:0007669"/>
    <property type="project" value="TreeGrafter"/>
</dbReference>
<keyword evidence="11" id="KW-0963">Cytoplasm</keyword>
<dbReference type="FunFam" id="3.40.50.300:FF:000010">
    <property type="entry name" value="Chaperone clpB 1, putative"/>
    <property type="match status" value="1"/>
</dbReference>
<dbReference type="SMART" id="SM00382">
    <property type="entry name" value="AAA"/>
    <property type="match status" value="2"/>
</dbReference>
<evidence type="ECO:0000256" key="6">
    <source>
        <dbReference type="ARBA" id="ARBA00023054"/>
    </source>
</evidence>
<proteinExistence type="inferred from homology"/>
<keyword evidence="13" id="KW-0378">Hydrolase</keyword>
<dbReference type="Pfam" id="PF10431">
    <property type="entry name" value="ClpB_D2-small"/>
    <property type="match status" value="1"/>
</dbReference>
<dbReference type="PROSITE" id="PS00871">
    <property type="entry name" value="CLPAB_2"/>
    <property type="match status" value="1"/>
</dbReference>
<dbReference type="EMBL" id="JANUAU010000007">
    <property type="protein sequence ID" value="MCS3678441.1"/>
    <property type="molecule type" value="Genomic_DNA"/>
</dbReference>
<dbReference type="Gene3D" id="1.10.1780.10">
    <property type="entry name" value="Clp, N-terminal domain"/>
    <property type="match status" value="1"/>
</dbReference>
<comment type="function">
    <text evidence="11">Part of a stress-induced multi-chaperone system, it is involved in the recovery of the cell from heat-induced damage, in cooperation with DnaK, DnaJ and GrpE.</text>
</comment>
<keyword evidence="3 9" id="KW-0677">Repeat</keyword>
<dbReference type="GO" id="GO:0005524">
    <property type="term" value="F:ATP binding"/>
    <property type="evidence" value="ECO:0007669"/>
    <property type="project" value="UniProtKB-UniRule"/>
</dbReference>
<dbReference type="InterPro" id="IPR003959">
    <property type="entry name" value="ATPase_AAA_core"/>
</dbReference>
<dbReference type="Proteomes" id="UP001155027">
    <property type="component" value="Unassembled WGS sequence"/>
</dbReference>
<evidence type="ECO:0000256" key="8">
    <source>
        <dbReference type="ARBA" id="ARBA00026057"/>
    </source>
</evidence>
<dbReference type="Gene3D" id="1.10.8.60">
    <property type="match status" value="1"/>
</dbReference>
<dbReference type="GO" id="GO:0042026">
    <property type="term" value="P:protein refolding"/>
    <property type="evidence" value="ECO:0007669"/>
    <property type="project" value="UniProtKB-UniRule"/>
</dbReference>
<dbReference type="InterPro" id="IPR018368">
    <property type="entry name" value="ClpA/B_CS1"/>
</dbReference>
<comment type="subcellular location">
    <subcellularLocation>
        <location evidence="11">Cytoplasm</location>
    </subcellularLocation>
</comment>
<dbReference type="PANTHER" id="PTHR11638:SF18">
    <property type="entry name" value="HEAT SHOCK PROTEIN 104"/>
    <property type="match status" value="1"/>
</dbReference>
<gene>
    <name evidence="11" type="primary">clpB</name>
    <name evidence="13" type="ORF">GGP71_002372</name>
</gene>
<dbReference type="CDD" id="cd19499">
    <property type="entry name" value="RecA-like_ClpB_Hsp104-like"/>
    <property type="match status" value="1"/>
</dbReference>
<dbReference type="GO" id="GO:0016887">
    <property type="term" value="F:ATP hydrolysis activity"/>
    <property type="evidence" value="ECO:0007669"/>
    <property type="project" value="InterPro"/>
</dbReference>
<dbReference type="AlphaFoldDB" id="A0A9X2Q823"/>
<dbReference type="PROSITE" id="PS00870">
    <property type="entry name" value="CLPAB_1"/>
    <property type="match status" value="1"/>
</dbReference>
<comment type="caution">
    <text evidence="13">The sequence shown here is derived from an EMBL/GenBank/DDBJ whole genome shotgun (WGS) entry which is preliminary data.</text>
</comment>
<evidence type="ECO:0000256" key="1">
    <source>
        <dbReference type="ARBA" id="ARBA00008675"/>
    </source>
</evidence>
<protein>
    <recommendedName>
        <fullName evidence="2 11">Chaperone protein ClpB</fullName>
    </recommendedName>
</protein>
<evidence type="ECO:0000256" key="5">
    <source>
        <dbReference type="ARBA" id="ARBA00022840"/>
    </source>
</evidence>
<dbReference type="PROSITE" id="PS51903">
    <property type="entry name" value="CLP_R"/>
    <property type="match status" value="1"/>
</dbReference>
<dbReference type="Pfam" id="PF17871">
    <property type="entry name" value="AAA_lid_9"/>
    <property type="match status" value="1"/>
</dbReference>
<keyword evidence="4 10" id="KW-0547">Nucleotide-binding</keyword>
<dbReference type="SUPFAM" id="SSF52540">
    <property type="entry name" value="P-loop containing nucleoside triphosphate hydrolases"/>
    <property type="match status" value="2"/>
</dbReference>
<comment type="subunit">
    <text evidence="8">Homohexamer. The oligomerization is ATP-dependent.</text>
</comment>
<keyword evidence="7 10" id="KW-0143">Chaperone</keyword>
<reference evidence="13" key="1">
    <citation type="submission" date="2022-08" db="EMBL/GenBank/DDBJ databases">
        <title>Genomic Encyclopedia of Type Strains, Phase V (KMG-V): Genome sequencing to study the core and pangenomes of soil and plant-associated prokaryotes.</title>
        <authorList>
            <person name="Whitman W."/>
        </authorList>
    </citation>
    <scope>NUCLEOTIDE SEQUENCE</scope>
    <source>
        <strain evidence="13">0</strain>
    </source>
</reference>
<keyword evidence="6 11" id="KW-0175">Coiled coil</keyword>
<dbReference type="InterPro" id="IPR050130">
    <property type="entry name" value="ClpA_ClpB"/>
</dbReference>
<dbReference type="GO" id="GO:0006508">
    <property type="term" value="P:proteolysis"/>
    <property type="evidence" value="ECO:0007669"/>
    <property type="project" value="UniProtKB-KW"/>
</dbReference>
<dbReference type="InterPro" id="IPR027417">
    <property type="entry name" value="P-loop_NTPase"/>
</dbReference>
<evidence type="ECO:0000256" key="2">
    <source>
        <dbReference type="ARBA" id="ARBA00017574"/>
    </source>
</evidence>
<dbReference type="InterPro" id="IPR001270">
    <property type="entry name" value="ClpA/B"/>
</dbReference>
<dbReference type="Pfam" id="PF07724">
    <property type="entry name" value="AAA_2"/>
    <property type="match status" value="1"/>
</dbReference>
<comment type="similarity">
    <text evidence="1 10">Belongs to the ClpA/ClpB family.</text>
</comment>
<evidence type="ECO:0000259" key="12">
    <source>
        <dbReference type="PROSITE" id="PS51903"/>
    </source>
</evidence>
<dbReference type="SMART" id="SM01086">
    <property type="entry name" value="ClpB_D2-small"/>
    <property type="match status" value="1"/>
</dbReference>
<dbReference type="CDD" id="cd00009">
    <property type="entry name" value="AAA"/>
    <property type="match status" value="1"/>
</dbReference>